<dbReference type="EMBL" id="BMRG01000001">
    <property type="protein sequence ID" value="GGP38472.1"/>
    <property type="molecule type" value="Genomic_DNA"/>
</dbReference>
<evidence type="ECO:0000313" key="3">
    <source>
        <dbReference type="Proteomes" id="UP000639606"/>
    </source>
</evidence>
<accession>A0A918EBV2</accession>
<dbReference type="InterPro" id="IPR007278">
    <property type="entry name" value="DUF397"/>
</dbReference>
<protein>
    <submittedName>
        <fullName evidence="2">DUF397 domain-containing protein</fullName>
    </submittedName>
</protein>
<proteinExistence type="predicted"/>
<reference evidence="2" key="1">
    <citation type="journal article" date="2014" name="Int. J. Syst. Evol. Microbiol.">
        <title>Complete genome sequence of Corynebacterium casei LMG S-19264T (=DSM 44701T), isolated from a smear-ripened cheese.</title>
        <authorList>
            <consortium name="US DOE Joint Genome Institute (JGI-PGF)"/>
            <person name="Walter F."/>
            <person name="Albersmeier A."/>
            <person name="Kalinowski J."/>
            <person name="Ruckert C."/>
        </authorList>
    </citation>
    <scope>NUCLEOTIDE SEQUENCE</scope>
    <source>
        <strain evidence="2">JCM 3313</strain>
    </source>
</reference>
<feature type="domain" description="DUF397" evidence="1">
    <location>
        <begin position="7"/>
        <end position="57"/>
    </location>
</feature>
<dbReference type="AlphaFoldDB" id="A0A918EBV2"/>
<reference evidence="2" key="2">
    <citation type="submission" date="2020-09" db="EMBL/GenBank/DDBJ databases">
        <authorList>
            <person name="Sun Q."/>
            <person name="Ohkuma M."/>
        </authorList>
    </citation>
    <scope>NUCLEOTIDE SEQUENCE</scope>
    <source>
        <strain evidence="2">JCM 3313</strain>
    </source>
</reference>
<sequence>MTEALLWRKSSYSGGANTDCVEVAPTTLGVVVRDSKNTSGPVLGFPAVNWRLFLTGLAR</sequence>
<keyword evidence="3" id="KW-1185">Reference proteome</keyword>
<dbReference type="Proteomes" id="UP000639606">
    <property type="component" value="Unassembled WGS sequence"/>
</dbReference>
<gene>
    <name evidence="2" type="ORF">GCM10010185_07440</name>
</gene>
<dbReference type="RefSeq" id="WP_189221558.1">
    <property type="nucleotide sequence ID" value="NZ_BMRG01000001.1"/>
</dbReference>
<dbReference type="Pfam" id="PF04149">
    <property type="entry name" value="DUF397"/>
    <property type="match status" value="1"/>
</dbReference>
<evidence type="ECO:0000313" key="2">
    <source>
        <dbReference type="EMBL" id="GGP38472.1"/>
    </source>
</evidence>
<organism evidence="2 3">
    <name type="scientific">Saccharothrix coeruleofusca</name>
    <dbReference type="NCBI Taxonomy" id="33919"/>
    <lineage>
        <taxon>Bacteria</taxon>
        <taxon>Bacillati</taxon>
        <taxon>Actinomycetota</taxon>
        <taxon>Actinomycetes</taxon>
        <taxon>Pseudonocardiales</taxon>
        <taxon>Pseudonocardiaceae</taxon>
        <taxon>Saccharothrix</taxon>
    </lineage>
</organism>
<comment type="caution">
    <text evidence="2">The sequence shown here is derived from an EMBL/GenBank/DDBJ whole genome shotgun (WGS) entry which is preliminary data.</text>
</comment>
<evidence type="ECO:0000259" key="1">
    <source>
        <dbReference type="Pfam" id="PF04149"/>
    </source>
</evidence>
<name>A0A918EBV2_9PSEU</name>